<dbReference type="CDD" id="cd00156">
    <property type="entry name" value="REC"/>
    <property type="match status" value="1"/>
</dbReference>
<dbReference type="InterPro" id="IPR050595">
    <property type="entry name" value="Bact_response_regulator"/>
</dbReference>
<evidence type="ECO:0000313" key="4">
    <source>
        <dbReference type="EMBL" id="AQS49173.1"/>
    </source>
</evidence>
<dbReference type="PANTHER" id="PTHR44591">
    <property type="entry name" value="STRESS RESPONSE REGULATOR PROTEIN 1"/>
    <property type="match status" value="1"/>
</dbReference>
<dbReference type="Gene3D" id="3.40.50.2300">
    <property type="match status" value="1"/>
</dbReference>
<evidence type="ECO:0000256" key="2">
    <source>
        <dbReference type="PROSITE-ProRule" id="PRU00169"/>
    </source>
</evidence>
<dbReference type="PANTHER" id="PTHR44591:SF3">
    <property type="entry name" value="RESPONSE REGULATORY DOMAIN-CONTAINING PROTEIN"/>
    <property type="match status" value="1"/>
</dbReference>
<dbReference type="RefSeq" id="WP_075774125.1">
    <property type="nucleotide sequence ID" value="NZ_CP019437.1"/>
</dbReference>
<evidence type="ECO:0000313" key="5">
    <source>
        <dbReference type="Proteomes" id="UP000185622"/>
    </source>
</evidence>
<sequence length="237" mass="25154">MSDTIPNPTRTPTPERPLTGLTVLLVEDSRFASEAVRLLCLRSGARIRRADCLASADRHLKTYRPSIAIVDMGLPDGSGGDLIAEIRGLHGPHPVILGTSGDTALKEAALAAGANGFLDKPIESLALFQDTILSALPEEMRPLGWRPLADLVVEPDPLALRDDLQRLSNLLHAVGAGMPLPALPYAAHFLSSVARSAHDAALGDAAQRLGRRGGPSRDDMTRVTELLDERIAAAGAF</sequence>
<dbReference type="InterPro" id="IPR011006">
    <property type="entry name" value="CheY-like_superfamily"/>
</dbReference>
<proteinExistence type="predicted"/>
<organism evidence="4 5">
    <name type="scientific">Thioclava nitratireducens</name>
    <dbReference type="NCBI Taxonomy" id="1915078"/>
    <lineage>
        <taxon>Bacteria</taxon>
        <taxon>Pseudomonadati</taxon>
        <taxon>Pseudomonadota</taxon>
        <taxon>Alphaproteobacteria</taxon>
        <taxon>Rhodobacterales</taxon>
        <taxon>Paracoccaceae</taxon>
        <taxon>Thioclava</taxon>
    </lineage>
</organism>
<feature type="modified residue" description="4-aspartylphosphate" evidence="2">
    <location>
        <position position="71"/>
    </location>
</feature>
<evidence type="ECO:0000259" key="3">
    <source>
        <dbReference type="PROSITE" id="PS50110"/>
    </source>
</evidence>
<dbReference type="SUPFAM" id="SSF52172">
    <property type="entry name" value="CheY-like"/>
    <property type="match status" value="1"/>
</dbReference>
<evidence type="ECO:0000256" key="1">
    <source>
        <dbReference type="ARBA" id="ARBA00022553"/>
    </source>
</evidence>
<dbReference type="InterPro" id="IPR001789">
    <property type="entry name" value="Sig_transdc_resp-reg_receiver"/>
</dbReference>
<dbReference type="PROSITE" id="PS50110">
    <property type="entry name" value="RESPONSE_REGULATORY"/>
    <property type="match status" value="1"/>
</dbReference>
<dbReference type="Pfam" id="PF00072">
    <property type="entry name" value="Response_reg"/>
    <property type="match status" value="1"/>
</dbReference>
<protein>
    <submittedName>
        <fullName evidence="4">Response regulator</fullName>
    </submittedName>
</protein>
<gene>
    <name evidence="4" type="ORF">BMG03_16300</name>
</gene>
<dbReference type="SMART" id="SM00448">
    <property type="entry name" value="REC"/>
    <property type="match status" value="1"/>
</dbReference>
<reference evidence="4 5" key="1">
    <citation type="submission" date="2017-01" db="EMBL/GenBank/DDBJ databases">
        <title>The complete genome sequence of a sulfur-oxidizing marine bacterium Thioclava sp. 25B10_4T.</title>
        <authorList>
            <person name="Liu Y."/>
            <person name="Lai Q."/>
            <person name="Shao Z."/>
        </authorList>
    </citation>
    <scope>NUCLEOTIDE SEQUENCE [LARGE SCALE GENOMIC DNA]</scope>
    <source>
        <strain evidence="4 5">25B10_4</strain>
    </source>
</reference>
<keyword evidence="1 2" id="KW-0597">Phosphoprotein</keyword>
<accession>A0ABM6IKE7</accession>
<keyword evidence="5" id="KW-1185">Reference proteome</keyword>
<name>A0ABM6IKE7_9RHOB</name>
<dbReference type="Proteomes" id="UP000185622">
    <property type="component" value="Chromosome"/>
</dbReference>
<dbReference type="EMBL" id="CP019437">
    <property type="protein sequence ID" value="AQS49173.1"/>
    <property type="molecule type" value="Genomic_DNA"/>
</dbReference>
<feature type="domain" description="Response regulatory" evidence="3">
    <location>
        <begin position="22"/>
        <end position="135"/>
    </location>
</feature>